<comment type="subcellular location">
    <subcellularLocation>
        <location evidence="1">Membrane</location>
        <topology evidence="1">Multi-pass membrane protein</topology>
    </subcellularLocation>
</comment>
<evidence type="ECO:0000256" key="7">
    <source>
        <dbReference type="ARBA" id="ARBA00023065"/>
    </source>
</evidence>
<keyword evidence="2 11" id="KW-0813">Transport</keyword>
<sequence>MLSCALLKLQYQPIFTRDLVEMDNYTTVSHPHLYGPEHENCDFPLSEEDNCNTIRLIKQIIFSISISMDVIALFILILYRKYTSFSQRIFLNILLCNLVEGIAHLLDDGKVGQKCLVAAFFVQTAGFALFMWVCALSLFLFLLIIKKKNTSNCEISYILVCYGIPVITGIIPFITGDLWACWGFLLGRKRCFEICHRLIKNYLQPLAGYGVTFFILHSIMFTERLTTLSGKTPIFAVKILQIICISSYGTILCTLFYVTNGSKGLSKEKLEVALKEHKYHLCRKSRRAMVRTMSIMGADSETHVGNRVTTNIGVAVISGAPALANNPQPDLNLTYTTESKKPKSILKKSKTKSSKVNNTSLSLTIQSCSEAKYLDPRYLEHPVAKSKTKSTAESLGFELTELERPQILDETLDSEEKTSESETKTLSAEEDFSLECSLGLNPGISYKHPRSSEMVKIYLSDINKQRWEAWKNNQTLASWVLSLQKSLNTDLRVTVFDQEGASFGQQITWQQIKSCTDSIRIVVNKGVTEVVYLLRLYIYLKKMTTESLQDQWHDFTQETSMHGLKYVKIKKIALVRRIVWAILILVMLGYLCWAGYLLLDVYFKKTVKTKVKVRNASNLTFPTVTICNRNYWKQSAAEGPNATAEIKETMRNILKDLYYPSSQSPPPDGKYNWSSPFLASWDKAGQNATGALEVMAHTLKETFIFCLVNGVTTPCDKIFKQVKTDAGLCYQFNQDGSFVSHTAGLSGGIQIFLDALTHEYYVGPFSYSEGFSVVVHEADVEPLVAELSYGIKTGTHTNMIVQRKETRRQPPPADDNQADCFDSENLPNPLHYYSTYSYSACYYECQISYVLNQCGCVDFLHPPYKGAGTCGVKGMLYCVTPAKREFASNPVYLEKCACKSTCNETQYSAKISGYTFPSENFRKDFEDMLNVSVDYMRRNYAAVDISYGQMSYELLEESFAYSFADIVASLGGTFGVSLGASILTMFEFVEFVTLSVARLIVQLADKSSKSTPINHSRTPSQLTVMIIVCKKHGGKKTSLTTNGKIVP</sequence>
<dbReference type="OrthoDB" id="8065060at2759"/>
<dbReference type="Gene3D" id="2.60.470.10">
    <property type="entry name" value="Acid-sensing ion channels like domains"/>
    <property type="match status" value="1"/>
</dbReference>
<evidence type="ECO:0000313" key="16">
    <source>
        <dbReference type="Proteomes" id="UP000593567"/>
    </source>
</evidence>
<feature type="transmembrane region" description="Helical" evidence="13">
    <location>
        <begin position="157"/>
        <end position="185"/>
    </location>
</feature>
<dbReference type="Gene3D" id="1.10.287.770">
    <property type="entry name" value="YojJ-like"/>
    <property type="match status" value="1"/>
</dbReference>
<keyword evidence="16" id="KW-1185">Reference proteome</keyword>
<evidence type="ECO:0000256" key="12">
    <source>
        <dbReference type="SAM" id="MobiDB-lite"/>
    </source>
</evidence>
<dbReference type="InterPro" id="IPR001873">
    <property type="entry name" value="ENaC"/>
</dbReference>
<keyword evidence="3 11" id="KW-0894">Sodium channel</keyword>
<evidence type="ECO:0000256" key="3">
    <source>
        <dbReference type="ARBA" id="ARBA00022461"/>
    </source>
</evidence>
<evidence type="ECO:0000256" key="5">
    <source>
        <dbReference type="ARBA" id="ARBA00022989"/>
    </source>
</evidence>
<dbReference type="GO" id="GO:0007166">
    <property type="term" value="P:cell surface receptor signaling pathway"/>
    <property type="evidence" value="ECO:0007669"/>
    <property type="project" value="InterPro"/>
</dbReference>
<keyword evidence="10 11" id="KW-0407">Ion channel</keyword>
<evidence type="ECO:0000256" key="4">
    <source>
        <dbReference type="ARBA" id="ARBA00022692"/>
    </source>
</evidence>
<dbReference type="InterPro" id="IPR000832">
    <property type="entry name" value="GPCR_2_secretin-like"/>
</dbReference>
<reference evidence="15" key="1">
    <citation type="submission" date="2020-06" db="EMBL/GenBank/DDBJ databases">
        <title>Draft genome of Bugula neritina, a colonial animal packing powerful symbionts and potential medicines.</title>
        <authorList>
            <person name="Rayko M."/>
        </authorList>
    </citation>
    <scope>NUCLEOTIDE SEQUENCE [LARGE SCALE GENOMIC DNA]</scope>
    <source>
        <strain evidence="15">Kwan_BN1</strain>
    </source>
</reference>
<evidence type="ECO:0000256" key="13">
    <source>
        <dbReference type="SAM" id="Phobius"/>
    </source>
</evidence>
<dbReference type="PRINTS" id="PR01078">
    <property type="entry name" value="AMINACHANNEL"/>
</dbReference>
<evidence type="ECO:0000259" key="14">
    <source>
        <dbReference type="PROSITE" id="PS50261"/>
    </source>
</evidence>
<name>A0A7J7IX37_BUGNE</name>
<dbReference type="AlphaFoldDB" id="A0A7J7IX37"/>
<feature type="transmembrane region" description="Helical" evidence="13">
    <location>
        <begin position="578"/>
        <end position="599"/>
    </location>
</feature>
<feature type="compositionally biased region" description="Basic and acidic residues" evidence="12">
    <location>
        <begin position="414"/>
        <end position="423"/>
    </location>
</feature>
<dbReference type="GO" id="GO:0004930">
    <property type="term" value="F:G protein-coupled receptor activity"/>
    <property type="evidence" value="ECO:0007669"/>
    <property type="project" value="InterPro"/>
</dbReference>
<keyword evidence="7 11" id="KW-0406">Ion transport</keyword>
<evidence type="ECO:0000256" key="2">
    <source>
        <dbReference type="ARBA" id="ARBA00022448"/>
    </source>
</evidence>
<dbReference type="GO" id="GO:0005886">
    <property type="term" value="C:plasma membrane"/>
    <property type="evidence" value="ECO:0007669"/>
    <property type="project" value="TreeGrafter"/>
</dbReference>
<evidence type="ECO:0000256" key="6">
    <source>
        <dbReference type="ARBA" id="ARBA00023053"/>
    </source>
</evidence>
<feature type="transmembrane region" description="Helical" evidence="13">
    <location>
        <begin position="206"/>
        <end position="222"/>
    </location>
</feature>
<keyword evidence="5 13" id="KW-1133">Transmembrane helix</keyword>
<evidence type="ECO:0000256" key="8">
    <source>
        <dbReference type="ARBA" id="ARBA00023136"/>
    </source>
</evidence>
<keyword evidence="9 11" id="KW-0739">Sodium transport</keyword>
<evidence type="ECO:0000256" key="10">
    <source>
        <dbReference type="ARBA" id="ARBA00023303"/>
    </source>
</evidence>
<dbReference type="Pfam" id="PF00858">
    <property type="entry name" value="ASC"/>
    <property type="match status" value="1"/>
</dbReference>
<dbReference type="InterPro" id="IPR017981">
    <property type="entry name" value="GPCR_2-like_7TM"/>
</dbReference>
<evidence type="ECO:0000256" key="11">
    <source>
        <dbReference type="RuleBase" id="RU000679"/>
    </source>
</evidence>
<keyword evidence="4 11" id="KW-0812">Transmembrane</keyword>
<feature type="region of interest" description="Disordered" evidence="12">
    <location>
        <begin position="408"/>
        <end position="430"/>
    </location>
</feature>
<feature type="domain" description="G-protein coupled receptors family 2 profile 2" evidence="14">
    <location>
        <begin position="54"/>
        <end position="171"/>
    </location>
</feature>
<evidence type="ECO:0000256" key="9">
    <source>
        <dbReference type="ARBA" id="ARBA00023201"/>
    </source>
</evidence>
<feature type="transmembrane region" description="Helical" evidence="13">
    <location>
        <begin position="60"/>
        <end position="79"/>
    </location>
</feature>
<evidence type="ECO:0000256" key="1">
    <source>
        <dbReference type="ARBA" id="ARBA00004141"/>
    </source>
</evidence>
<comment type="caution">
    <text evidence="15">The sequence shown here is derived from an EMBL/GenBank/DDBJ whole genome shotgun (WGS) entry which is preliminary data.</text>
</comment>
<protein>
    <recommendedName>
        <fullName evidence="14">G-protein coupled receptors family 2 profile 2 domain-containing protein</fullName>
    </recommendedName>
</protein>
<dbReference type="Proteomes" id="UP000593567">
    <property type="component" value="Unassembled WGS sequence"/>
</dbReference>
<dbReference type="GO" id="GO:0015280">
    <property type="term" value="F:ligand-gated sodium channel activity"/>
    <property type="evidence" value="ECO:0007669"/>
    <property type="project" value="TreeGrafter"/>
</dbReference>
<proteinExistence type="inferred from homology"/>
<feature type="transmembrane region" description="Helical" evidence="13">
    <location>
        <begin position="118"/>
        <end position="145"/>
    </location>
</feature>
<dbReference type="PANTHER" id="PTHR11690">
    <property type="entry name" value="AMILORIDE-SENSITIVE SODIUM CHANNEL-RELATED"/>
    <property type="match status" value="1"/>
</dbReference>
<dbReference type="EMBL" id="VXIV02003301">
    <property type="protein sequence ID" value="KAF6018492.1"/>
    <property type="molecule type" value="Genomic_DNA"/>
</dbReference>
<organism evidence="15 16">
    <name type="scientific">Bugula neritina</name>
    <name type="common">Brown bryozoan</name>
    <name type="synonym">Sertularia neritina</name>
    <dbReference type="NCBI Taxonomy" id="10212"/>
    <lineage>
        <taxon>Eukaryota</taxon>
        <taxon>Metazoa</taxon>
        <taxon>Spiralia</taxon>
        <taxon>Lophotrochozoa</taxon>
        <taxon>Bryozoa</taxon>
        <taxon>Gymnolaemata</taxon>
        <taxon>Cheilostomatida</taxon>
        <taxon>Flustrina</taxon>
        <taxon>Buguloidea</taxon>
        <taxon>Bugulidae</taxon>
        <taxon>Bugula</taxon>
    </lineage>
</organism>
<keyword evidence="8 13" id="KW-0472">Membrane</keyword>
<evidence type="ECO:0000313" key="15">
    <source>
        <dbReference type="EMBL" id="KAF6018492.1"/>
    </source>
</evidence>
<dbReference type="Pfam" id="PF00002">
    <property type="entry name" value="7tm_2"/>
    <property type="match status" value="1"/>
</dbReference>
<dbReference type="PROSITE" id="PS50261">
    <property type="entry name" value="G_PROTEIN_RECEP_F2_4"/>
    <property type="match status" value="1"/>
</dbReference>
<accession>A0A7J7IX37</accession>
<feature type="transmembrane region" description="Helical" evidence="13">
    <location>
        <begin position="85"/>
        <end position="106"/>
    </location>
</feature>
<comment type="similarity">
    <text evidence="11">Belongs to the amiloride-sensitive sodium channel (TC 1.A.6) family.</text>
</comment>
<keyword evidence="6" id="KW-0915">Sodium</keyword>
<gene>
    <name evidence="15" type="ORF">EB796_023196</name>
</gene>
<dbReference type="Gene3D" id="1.20.1070.10">
    <property type="entry name" value="Rhodopsin 7-helix transmembrane proteins"/>
    <property type="match status" value="1"/>
</dbReference>
<feature type="transmembrane region" description="Helical" evidence="13">
    <location>
        <begin position="234"/>
        <end position="258"/>
    </location>
</feature>